<dbReference type="PANTHER" id="PTHR41259:SF1">
    <property type="entry name" value="DOUBLE-STRAND BREAK REPAIR RAD50 ATPASE, PUTATIVE-RELATED"/>
    <property type="match status" value="1"/>
</dbReference>
<keyword evidence="2" id="KW-0812">Transmembrane</keyword>
<reference evidence="4 5" key="1">
    <citation type="submission" date="2019-07" db="EMBL/GenBank/DDBJ databases">
        <title>Whole genome shotgun sequence of Halolactibacillus alkaliphilus NBRC 103919.</title>
        <authorList>
            <person name="Hosoyama A."/>
            <person name="Uohara A."/>
            <person name="Ohji S."/>
            <person name="Ichikawa N."/>
        </authorList>
    </citation>
    <scope>NUCLEOTIDE SEQUENCE [LARGE SCALE GENOMIC DNA]</scope>
    <source>
        <strain evidence="4 5">NBRC 103919</strain>
    </source>
</reference>
<feature type="transmembrane region" description="Helical" evidence="2">
    <location>
        <begin position="474"/>
        <end position="493"/>
    </location>
</feature>
<dbReference type="InterPro" id="IPR027417">
    <property type="entry name" value="P-loop_NTPase"/>
</dbReference>
<dbReference type="PANTHER" id="PTHR41259">
    <property type="entry name" value="DOUBLE-STRAND BREAK REPAIR RAD50 ATPASE, PUTATIVE-RELATED"/>
    <property type="match status" value="1"/>
</dbReference>
<evidence type="ECO:0000256" key="2">
    <source>
        <dbReference type="SAM" id="Phobius"/>
    </source>
</evidence>
<feature type="transmembrane region" description="Helical" evidence="2">
    <location>
        <begin position="447"/>
        <end position="468"/>
    </location>
</feature>
<name>A0A511X0P2_9BACI</name>
<keyword evidence="1" id="KW-0175">Coiled coil</keyword>
<dbReference type="SUPFAM" id="SSF52540">
    <property type="entry name" value="P-loop containing nucleoside triphosphate hydrolases"/>
    <property type="match status" value="2"/>
</dbReference>
<feature type="coiled-coil region" evidence="1">
    <location>
        <begin position="333"/>
        <end position="403"/>
    </location>
</feature>
<dbReference type="AlphaFoldDB" id="A0A511X0P2"/>
<comment type="caution">
    <text evidence="4">The sequence shown here is derived from an EMBL/GenBank/DDBJ whole genome shotgun (WGS) entry which is preliminary data.</text>
</comment>
<feature type="coiled-coil region" evidence="1">
    <location>
        <begin position="650"/>
        <end position="677"/>
    </location>
</feature>
<evidence type="ECO:0000256" key="1">
    <source>
        <dbReference type="SAM" id="Coils"/>
    </source>
</evidence>
<dbReference type="EMBL" id="BJYE01000009">
    <property type="protein sequence ID" value="GEN56505.1"/>
    <property type="molecule type" value="Genomic_DNA"/>
</dbReference>
<dbReference type="Gene3D" id="3.40.50.300">
    <property type="entry name" value="P-loop containing nucleotide triphosphate hydrolases"/>
    <property type="match status" value="2"/>
</dbReference>
<gene>
    <name evidence="4" type="primary">yhaN</name>
    <name evidence="4" type="ORF">HAL01_09690</name>
</gene>
<feature type="domain" description="YhaN AAA" evidence="3">
    <location>
        <begin position="1"/>
        <end position="196"/>
    </location>
</feature>
<proteinExistence type="predicted"/>
<dbReference type="InterPro" id="IPR038734">
    <property type="entry name" value="YhaN_AAA"/>
</dbReference>
<keyword evidence="2" id="KW-1133">Transmembrane helix</keyword>
<dbReference type="Pfam" id="PF13514">
    <property type="entry name" value="AAA_27"/>
    <property type="match status" value="1"/>
</dbReference>
<organism evidence="4 5">
    <name type="scientific">Halolactibacillus alkaliphilus</name>
    <dbReference type="NCBI Taxonomy" id="442899"/>
    <lineage>
        <taxon>Bacteria</taxon>
        <taxon>Bacillati</taxon>
        <taxon>Bacillota</taxon>
        <taxon>Bacilli</taxon>
        <taxon>Bacillales</taxon>
        <taxon>Bacillaceae</taxon>
        <taxon>Halolactibacillus</taxon>
    </lineage>
</organism>
<keyword evidence="2" id="KW-0472">Membrane</keyword>
<evidence type="ECO:0000313" key="4">
    <source>
        <dbReference type="EMBL" id="GEN56505.1"/>
    </source>
</evidence>
<dbReference type="STRING" id="442899.SAMN05720591_10814"/>
<dbReference type="Proteomes" id="UP000321400">
    <property type="component" value="Unassembled WGS sequence"/>
</dbReference>
<protein>
    <recommendedName>
        <fullName evidence="3">YhaN AAA domain-containing protein</fullName>
    </recommendedName>
</protein>
<dbReference type="OrthoDB" id="9764467at2"/>
<dbReference type="RefSeq" id="WP_089800865.1">
    <property type="nucleotide sequence ID" value="NZ_BJYE01000009.1"/>
</dbReference>
<sequence>MKVSKCRIYSFGKIINQTYEIEENGLVIISGKNESGKTHVRYFLTYMLVGLSKQEIQRFNHLHNHVFGGEITLIIDNEEYTLYRTDKTQHQLIIKNARGEDVTLEVSHKYLKQLDRTFFDRVFHFDVLTIQKEQGETPEQIGDLLLSLSMSGTDAIDRTEKKLKKELDHLFKKGGSKPVLNEQLEELESLEKKLIKLKKEEASYDSLENSIKAVTKEKCTREKEIKENKQQLRFYQTYLQLYHVIECYKIAEGYLNTHNQPSNHPDVYENDVTLLYEEKEQLRQKLSQQEERMRQVEEKRESVAALIGGRSRFEYVLKVINQDMFWREKQRVLDETNKDIEDLSTQINKQTLRLGLSLTEEQMLMFELPEENVSALELLTEQQKKVTEQIMNEQAELNQLSREGDALAYERHQLNHDLIDDYQREDILSDIERLRKHKEKRTESMRLLPLFSILTAVFLSLLVTLSNMNLFQPVIIYSLLGVYILILFGLILLQRPKSSQVEGPVKHISKADEDMLKEYYDVLHRDETAKVKREQLSARWSIYTNQSEKTERDISVLKEKEASIKQEIGRFHDQYPFLKSILNTEHSTVLRQVYELQQGLKLRKKLGDKRSRLNEEISTYVTTVIKDLELTKGLSLVQVLKEVGDLYNQLSHQRQVYQDLQEELIEIEAHNRALESKLKPVVEKLETIFQMCSVSDYHAFLESVEHTKAYNEKIKEYETSYQKMALYFSSKDMLSVLDNALIDELSLKETIESYNNELQLIEKTYEDCLKNLATLHAEKKQMETSTIYRDVAYQFNIKRELFNKKAREWLMYKTSYDQLLQTKIEFQTSLLPSILNKASEVFCFVTDGRYTAISFDSTTSELIVDYPSGSFKVAELSQGTLDQLVIAIRLGVATELSRTFPMPFIIDDSFVHFDDERKRRLFDYLKQQERQSFYFTTEPKERLKEYHVMTLEE</sequence>
<evidence type="ECO:0000313" key="5">
    <source>
        <dbReference type="Proteomes" id="UP000321400"/>
    </source>
</evidence>
<accession>A0A511X0P2</accession>
<feature type="coiled-coil region" evidence="1">
    <location>
        <begin position="744"/>
        <end position="771"/>
    </location>
</feature>
<keyword evidence="5" id="KW-1185">Reference proteome</keyword>
<feature type="coiled-coil region" evidence="1">
    <location>
        <begin position="272"/>
        <end position="306"/>
    </location>
</feature>
<evidence type="ECO:0000259" key="3">
    <source>
        <dbReference type="Pfam" id="PF13514"/>
    </source>
</evidence>
<feature type="coiled-coil region" evidence="1">
    <location>
        <begin position="180"/>
        <end position="217"/>
    </location>
</feature>